<dbReference type="Gene3D" id="3.40.50.300">
    <property type="entry name" value="P-loop containing nucleotide triphosphate hydrolases"/>
    <property type="match status" value="1"/>
</dbReference>
<dbReference type="SUPFAM" id="SSF52540">
    <property type="entry name" value="P-loop containing nucleoside triphosphate hydrolases"/>
    <property type="match status" value="1"/>
</dbReference>
<proteinExistence type="predicted"/>
<protein>
    <submittedName>
        <fullName evidence="5">ABC transporter, ATP-binding protein</fullName>
    </submittedName>
</protein>
<keyword evidence="3 5" id="KW-0067">ATP-binding</keyword>
<dbReference type="PROSITE" id="PS50893">
    <property type="entry name" value="ABC_TRANSPORTER_2"/>
    <property type="match status" value="1"/>
</dbReference>
<evidence type="ECO:0000313" key="5">
    <source>
        <dbReference type="EMBL" id="KAB8299714.1"/>
    </source>
</evidence>
<sequence length="212" mass="22745">MGPSGSGKSTLLYCASGLLCPQHGHVICGTTDITTLKGNDLTTFRREHFGFVFQNYNLLPELTATQNVLLPSMFGSHTLPEQDARRALADVGLDQYADSYPEDLSGGQRQRVAIARGLALHPDILFADEPTGALDSKTTREVMDLFRMASDRKQTVIMVTHDPNVAACADQVIFLVDGSVVGIHRGMTAADIALAFSTGNFASAPSTTEDAQ</sequence>
<dbReference type="InterPro" id="IPR015854">
    <property type="entry name" value="ABC_transpr_LolD-like"/>
</dbReference>
<dbReference type="InterPro" id="IPR027417">
    <property type="entry name" value="P-loop_NTPase"/>
</dbReference>
<comment type="caution">
    <text evidence="5">The sequence shown here is derived from an EMBL/GenBank/DDBJ whole genome shotgun (WGS) entry which is preliminary data.</text>
</comment>
<dbReference type="GO" id="GO:0022857">
    <property type="term" value="F:transmembrane transporter activity"/>
    <property type="evidence" value="ECO:0007669"/>
    <property type="project" value="TreeGrafter"/>
</dbReference>
<dbReference type="InterPro" id="IPR003439">
    <property type="entry name" value="ABC_transporter-like_ATP-bd"/>
</dbReference>
<dbReference type="Pfam" id="PF00005">
    <property type="entry name" value="ABC_tran"/>
    <property type="match status" value="1"/>
</dbReference>
<dbReference type="AlphaFoldDB" id="A0A6A2W442"/>
<dbReference type="Proteomes" id="UP000440041">
    <property type="component" value="Unassembled WGS sequence"/>
</dbReference>
<dbReference type="GO" id="GO:0005524">
    <property type="term" value="F:ATP binding"/>
    <property type="evidence" value="ECO:0007669"/>
    <property type="project" value="UniProtKB-KW"/>
</dbReference>
<organism evidence="5 6">
    <name type="scientific">Bifidobacterium apri</name>
    <dbReference type="NCBI Taxonomy" id="1769423"/>
    <lineage>
        <taxon>Bacteria</taxon>
        <taxon>Bacillati</taxon>
        <taxon>Actinomycetota</taxon>
        <taxon>Actinomycetes</taxon>
        <taxon>Bifidobacteriales</taxon>
        <taxon>Bifidobacteriaceae</taxon>
        <taxon>Bifidobacterium</taxon>
    </lineage>
</organism>
<dbReference type="PROSITE" id="PS00211">
    <property type="entry name" value="ABC_TRANSPORTER_1"/>
    <property type="match status" value="1"/>
</dbReference>
<dbReference type="PANTHER" id="PTHR24220:SF685">
    <property type="entry name" value="ABC TRANSPORTER RELATED"/>
    <property type="match status" value="1"/>
</dbReference>
<dbReference type="InterPro" id="IPR017871">
    <property type="entry name" value="ABC_transporter-like_CS"/>
</dbReference>
<dbReference type="EMBL" id="WBSO01000003">
    <property type="protein sequence ID" value="KAB8299714.1"/>
    <property type="molecule type" value="Genomic_DNA"/>
</dbReference>
<dbReference type="GO" id="GO:0016887">
    <property type="term" value="F:ATP hydrolysis activity"/>
    <property type="evidence" value="ECO:0007669"/>
    <property type="project" value="InterPro"/>
</dbReference>
<keyword evidence="2" id="KW-0547">Nucleotide-binding</keyword>
<dbReference type="InterPro" id="IPR003593">
    <property type="entry name" value="AAA+_ATPase"/>
</dbReference>
<reference evidence="5 6" key="1">
    <citation type="submission" date="2019-09" db="EMBL/GenBank/DDBJ databases">
        <title>Characterization of the phylogenetic diversity of two novel species belonging to the genus Bifidobacterium: Bifidobacterium cebidarum sp. nov. and Bifidobacterium leontopitheci sp. nov.</title>
        <authorList>
            <person name="Lugli G.A."/>
            <person name="Duranti S."/>
            <person name="Milani C."/>
            <person name="Turroni F."/>
            <person name="Ventura M."/>
        </authorList>
    </citation>
    <scope>NUCLEOTIDE SEQUENCE [LARGE SCALE GENOMIC DNA]</scope>
    <source>
        <strain evidence="5 6">DSM 100238</strain>
    </source>
</reference>
<feature type="domain" description="ABC transporter" evidence="4">
    <location>
        <begin position="1"/>
        <end position="202"/>
    </location>
</feature>
<evidence type="ECO:0000256" key="1">
    <source>
        <dbReference type="ARBA" id="ARBA00022448"/>
    </source>
</evidence>
<dbReference type="CDD" id="cd03255">
    <property type="entry name" value="ABC_MJ0796_LolCDE_FtsE"/>
    <property type="match status" value="1"/>
</dbReference>
<accession>A0A6A2W442</accession>
<dbReference type="SMART" id="SM00382">
    <property type="entry name" value="AAA"/>
    <property type="match status" value="1"/>
</dbReference>
<dbReference type="PANTHER" id="PTHR24220">
    <property type="entry name" value="IMPORT ATP-BINDING PROTEIN"/>
    <property type="match status" value="1"/>
</dbReference>
<evidence type="ECO:0000259" key="4">
    <source>
        <dbReference type="PROSITE" id="PS50893"/>
    </source>
</evidence>
<evidence type="ECO:0000256" key="3">
    <source>
        <dbReference type="ARBA" id="ARBA00022840"/>
    </source>
</evidence>
<dbReference type="GO" id="GO:0005886">
    <property type="term" value="C:plasma membrane"/>
    <property type="evidence" value="ECO:0007669"/>
    <property type="project" value="TreeGrafter"/>
</dbReference>
<name>A0A6A2W442_9BIFI</name>
<dbReference type="InterPro" id="IPR017911">
    <property type="entry name" value="MacB-like_ATP-bd"/>
</dbReference>
<evidence type="ECO:0000313" key="6">
    <source>
        <dbReference type="Proteomes" id="UP000440041"/>
    </source>
</evidence>
<evidence type="ECO:0000256" key="2">
    <source>
        <dbReference type="ARBA" id="ARBA00022741"/>
    </source>
</evidence>
<gene>
    <name evidence="5" type="ORF">DSM100238_0748</name>
</gene>
<keyword evidence="1" id="KW-0813">Transport</keyword>
<keyword evidence="6" id="KW-1185">Reference proteome</keyword>